<sequence length="175" mass="19506">MAPTRRGRKPALPWKFLEDRDWRLEVKERERGRKDKYWKNLETGKICRSIKEVKDILEADGICYTEPPTQAKGASCKTTVAKPTATSPASKELNQEIPKDITIDVVPEQNAVVPPGDIIDNNAHGDGGLAVAPPGEIVDNNAHRDGGQEEVAQEQQHHGRMRSFDLKFGLPGCWE</sequence>
<reference evidence="2" key="2">
    <citation type="submission" date="2015-07" db="EMBL/GenBank/DDBJ databases">
        <authorList>
            <person name="Noorani M."/>
        </authorList>
    </citation>
    <scope>NUCLEOTIDE SEQUENCE</scope>
    <source>
        <strain evidence="2">Yugu1</strain>
    </source>
</reference>
<evidence type="ECO:0000313" key="2">
    <source>
        <dbReference type="EMBL" id="RCV15441.1"/>
    </source>
</evidence>
<gene>
    <name evidence="2" type="ORF">SETIT_3G056500v2</name>
</gene>
<dbReference type="EMBL" id="CM003530">
    <property type="protein sequence ID" value="RCV15441.1"/>
    <property type="molecule type" value="Genomic_DNA"/>
</dbReference>
<protein>
    <recommendedName>
        <fullName evidence="3">MBD domain-containing protein</fullName>
    </recommendedName>
</protein>
<evidence type="ECO:0008006" key="3">
    <source>
        <dbReference type="Google" id="ProtNLM"/>
    </source>
</evidence>
<proteinExistence type="predicted"/>
<name>A0A368QBS9_SETIT</name>
<dbReference type="AlphaFoldDB" id="A0A368QBS9"/>
<organism evidence="2">
    <name type="scientific">Setaria italica</name>
    <name type="common">Foxtail millet</name>
    <name type="synonym">Panicum italicum</name>
    <dbReference type="NCBI Taxonomy" id="4555"/>
    <lineage>
        <taxon>Eukaryota</taxon>
        <taxon>Viridiplantae</taxon>
        <taxon>Streptophyta</taxon>
        <taxon>Embryophyta</taxon>
        <taxon>Tracheophyta</taxon>
        <taxon>Spermatophyta</taxon>
        <taxon>Magnoliopsida</taxon>
        <taxon>Liliopsida</taxon>
        <taxon>Poales</taxon>
        <taxon>Poaceae</taxon>
        <taxon>PACMAD clade</taxon>
        <taxon>Panicoideae</taxon>
        <taxon>Panicodae</taxon>
        <taxon>Paniceae</taxon>
        <taxon>Cenchrinae</taxon>
        <taxon>Setaria</taxon>
    </lineage>
</organism>
<accession>A0A368QBS9</accession>
<dbReference type="OrthoDB" id="10072024at2759"/>
<reference evidence="2" key="1">
    <citation type="journal article" date="2012" name="Nat. Biotechnol.">
        <title>Reference genome sequence of the model plant Setaria.</title>
        <authorList>
            <person name="Bennetzen J.L."/>
            <person name="Schmutz J."/>
            <person name="Wang H."/>
            <person name="Percifield R."/>
            <person name="Hawkins J."/>
            <person name="Pontaroli A.C."/>
            <person name="Estep M."/>
            <person name="Feng L."/>
            <person name="Vaughn J.N."/>
            <person name="Grimwood J."/>
            <person name="Jenkins J."/>
            <person name="Barry K."/>
            <person name="Lindquist E."/>
            <person name="Hellsten U."/>
            <person name="Deshpande S."/>
            <person name="Wang X."/>
            <person name="Wu X."/>
            <person name="Mitros T."/>
            <person name="Triplett J."/>
            <person name="Yang X."/>
            <person name="Ye C.Y."/>
            <person name="Mauro-Herrera M."/>
            <person name="Wang L."/>
            <person name="Li P."/>
            <person name="Sharma M."/>
            <person name="Sharma R."/>
            <person name="Ronald P.C."/>
            <person name="Panaud O."/>
            <person name="Kellogg E.A."/>
            <person name="Brutnell T.P."/>
            <person name="Doust A.N."/>
            <person name="Tuskan G.A."/>
            <person name="Rokhsar D."/>
            <person name="Devos K.M."/>
        </authorList>
    </citation>
    <scope>NUCLEOTIDE SEQUENCE [LARGE SCALE GENOMIC DNA]</scope>
    <source>
        <strain evidence="2">Yugu1</strain>
    </source>
</reference>
<evidence type="ECO:0000256" key="1">
    <source>
        <dbReference type="SAM" id="MobiDB-lite"/>
    </source>
</evidence>
<feature type="region of interest" description="Disordered" evidence="1">
    <location>
        <begin position="135"/>
        <end position="160"/>
    </location>
</feature>